<comment type="caution">
    <text evidence="11">The sequence shown here is derived from an EMBL/GenBank/DDBJ whole genome shotgun (WGS) entry which is preliminary data.</text>
</comment>
<dbReference type="GO" id="GO:0008810">
    <property type="term" value="F:cellulase activity"/>
    <property type="evidence" value="ECO:0007669"/>
    <property type="project" value="UniProtKB-EC"/>
</dbReference>
<keyword evidence="5" id="KW-0136">Cellulose degradation</keyword>
<dbReference type="EC" id="3.2.1.4" evidence="3"/>
<evidence type="ECO:0000256" key="7">
    <source>
        <dbReference type="ARBA" id="ARBA00023295"/>
    </source>
</evidence>
<keyword evidence="6" id="KW-0119">Carbohydrate metabolism</keyword>
<feature type="domain" description="Glycoside hydrolase family 9" evidence="10">
    <location>
        <begin position="49"/>
        <end position="533"/>
    </location>
</feature>
<proteinExistence type="inferred from homology"/>
<organism evidence="11 12">
    <name type="scientific">Volvox africanus</name>
    <dbReference type="NCBI Taxonomy" id="51714"/>
    <lineage>
        <taxon>Eukaryota</taxon>
        <taxon>Viridiplantae</taxon>
        <taxon>Chlorophyta</taxon>
        <taxon>core chlorophytes</taxon>
        <taxon>Chlorophyceae</taxon>
        <taxon>CS clade</taxon>
        <taxon>Chlamydomonadales</taxon>
        <taxon>Volvocaceae</taxon>
        <taxon>Volvox</taxon>
    </lineage>
</organism>
<dbReference type="InterPro" id="IPR008928">
    <property type="entry name" value="6-hairpin_glycosidase_sf"/>
</dbReference>
<keyword evidence="4" id="KW-0378">Hydrolase</keyword>
<keyword evidence="8" id="KW-0624">Polysaccharide degradation</keyword>
<sequence>MGLAKQNKINGLDVHGEMAIPRWPSILLMTLVIIDCMTSRHASAQQFNFTDAIDFSFRFFEAQMSGAVPSWSRASQAAGGWRNSSHLRDGFGPDGINVDLSGGWYDDGAHLKSSLVMGTSASVLAYSVLTWGDAYRSVGQWDIAVRNLDWVASYFLKCHYKVNATAPSNNAFVGQVGEWETENQRYWGRPEQQPEGTAYLSLGYRPVQVITAGGKGADAVAQAVATMASVSLLLKRPGAYSNTTKAGILLSRAKQLFEFAKTLKNPWYPTLGTFVFRSNNFLDDMAWAAAWLCRADVDGGAVAASASTNCSTALKYWDMVQNETLWTFSYANFTAPTAMLLRDVGVGTPGYIASYEMALDTLLDLWMQAPTCGSFPICNTVGGLATYQEVDVRGSIHTTHMALLALAMTRNGSSMASSLLNTTARISRVCWARKQIMYYLGSNRLSQSFVVGFKPSPTHNVTQRPLHRSSSCNRNYSVLCDWNDQAYVLPNPSILYGALVSGPNRGDAYADARPSAARNSVSVSQNAGFTGALAGLVDIERMLLKAGCSWTTFCGLTCSPFPPAPPSPPPPSPPPPSPPPPSPPPPSPAPPSPPKPSPPPPSPPPPSPPPSPAPPSPLKPSPSKPSPPPPSPKLPSPSPPSPSPPSPSLQPKPSPPSPPQPTAVCKTDDMQCRQCDTAAKFTSRDTCKYCYTQSVSRGQNYWYCFNCADRNSNATMQALCQTECVLSTAAGANVNACGTCSDSSMVGNKIDMARACYNCSRLVSNAWNCHHCLDLTKSLGSSSSSSSSSSSNADADAAGRACMTCVTKADVWGCHYCIDVTKGLSDASDARDACTRCVMSGKMTSWQCGDCASRANPVDRANCFKSRGGVRRILMDNGAH</sequence>
<dbReference type="Pfam" id="PF00759">
    <property type="entry name" value="Glyco_hydro_9"/>
    <property type="match status" value="1"/>
</dbReference>
<name>A0A8J4ETJ9_9CHLO</name>
<dbReference type="PANTHER" id="PTHR22298">
    <property type="entry name" value="ENDO-1,4-BETA-GLUCANASE"/>
    <property type="match status" value="1"/>
</dbReference>
<evidence type="ECO:0000256" key="6">
    <source>
        <dbReference type="ARBA" id="ARBA00023277"/>
    </source>
</evidence>
<evidence type="ECO:0000313" key="11">
    <source>
        <dbReference type="EMBL" id="GIL46295.1"/>
    </source>
</evidence>
<comment type="catalytic activity">
    <reaction evidence="1">
        <text>Endohydrolysis of (1-&gt;4)-beta-D-glucosidic linkages in cellulose, lichenin and cereal beta-D-glucans.</text>
        <dbReference type="EC" id="3.2.1.4"/>
    </reaction>
</comment>
<dbReference type="AlphaFoldDB" id="A0A8J4ETJ9"/>
<evidence type="ECO:0000256" key="4">
    <source>
        <dbReference type="ARBA" id="ARBA00022801"/>
    </source>
</evidence>
<evidence type="ECO:0000256" key="3">
    <source>
        <dbReference type="ARBA" id="ARBA00012601"/>
    </source>
</evidence>
<accession>A0A8J4ETJ9</accession>
<dbReference type="Proteomes" id="UP000747399">
    <property type="component" value="Unassembled WGS sequence"/>
</dbReference>
<dbReference type="Gene3D" id="1.50.10.10">
    <property type="match status" value="1"/>
</dbReference>
<dbReference type="InterPro" id="IPR001701">
    <property type="entry name" value="Glyco_hydro_9"/>
</dbReference>
<evidence type="ECO:0000259" key="10">
    <source>
        <dbReference type="Pfam" id="PF00759"/>
    </source>
</evidence>
<dbReference type="PRINTS" id="PR01217">
    <property type="entry name" value="PRICHEXTENSN"/>
</dbReference>
<dbReference type="InterPro" id="IPR012341">
    <property type="entry name" value="6hp_glycosidase-like_sf"/>
</dbReference>
<evidence type="ECO:0000256" key="8">
    <source>
        <dbReference type="ARBA" id="ARBA00023326"/>
    </source>
</evidence>
<feature type="region of interest" description="Disordered" evidence="9">
    <location>
        <begin position="563"/>
        <end position="668"/>
    </location>
</feature>
<evidence type="ECO:0000256" key="2">
    <source>
        <dbReference type="ARBA" id="ARBA00007072"/>
    </source>
</evidence>
<gene>
    <name evidence="11" type="ORF">Vafri_3317</name>
</gene>
<dbReference type="EMBL" id="BNCO01000003">
    <property type="protein sequence ID" value="GIL46295.1"/>
    <property type="molecule type" value="Genomic_DNA"/>
</dbReference>
<dbReference type="SUPFAM" id="SSF48208">
    <property type="entry name" value="Six-hairpin glycosidases"/>
    <property type="match status" value="1"/>
</dbReference>
<keyword evidence="7" id="KW-0326">Glycosidase</keyword>
<evidence type="ECO:0000256" key="5">
    <source>
        <dbReference type="ARBA" id="ARBA00023001"/>
    </source>
</evidence>
<keyword evidence="12" id="KW-1185">Reference proteome</keyword>
<evidence type="ECO:0000256" key="9">
    <source>
        <dbReference type="SAM" id="MobiDB-lite"/>
    </source>
</evidence>
<evidence type="ECO:0000313" key="12">
    <source>
        <dbReference type="Proteomes" id="UP000747399"/>
    </source>
</evidence>
<comment type="similarity">
    <text evidence="2">Belongs to the glycosyl hydrolase 9 (cellulase E) family.</text>
</comment>
<feature type="compositionally biased region" description="Pro residues" evidence="9">
    <location>
        <begin position="563"/>
        <end position="661"/>
    </location>
</feature>
<evidence type="ECO:0000256" key="1">
    <source>
        <dbReference type="ARBA" id="ARBA00000966"/>
    </source>
</evidence>
<dbReference type="GO" id="GO:0030245">
    <property type="term" value="P:cellulose catabolic process"/>
    <property type="evidence" value="ECO:0007669"/>
    <property type="project" value="UniProtKB-KW"/>
</dbReference>
<reference evidence="11" key="1">
    <citation type="journal article" date="2021" name="Proc. Natl. Acad. Sci. U.S.A.">
        <title>Three genomes in the algal genus Volvox reveal the fate of a haploid sex-determining region after a transition to homothallism.</title>
        <authorList>
            <person name="Yamamoto K."/>
            <person name="Hamaji T."/>
            <person name="Kawai-Toyooka H."/>
            <person name="Matsuzaki R."/>
            <person name="Takahashi F."/>
            <person name="Nishimura Y."/>
            <person name="Kawachi M."/>
            <person name="Noguchi H."/>
            <person name="Minakuchi Y."/>
            <person name="Umen J.G."/>
            <person name="Toyoda A."/>
            <person name="Nozaki H."/>
        </authorList>
    </citation>
    <scope>NUCLEOTIDE SEQUENCE</scope>
    <source>
        <strain evidence="11">NIES-3780</strain>
    </source>
</reference>
<protein>
    <recommendedName>
        <fullName evidence="3">cellulase</fullName>
        <ecNumber evidence="3">3.2.1.4</ecNumber>
    </recommendedName>
</protein>